<reference evidence="1 3" key="1">
    <citation type="journal article" date="2008" name="Science">
        <title>The Physcomitrella genome reveals evolutionary insights into the conquest of land by plants.</title>
        <authorList>
            <person name="Rensing S."/>
            <person name="Lang D."/>
            <person name="Zimmer A."/>
            <person name="Terry A."/>
            <person name="Salamov A."/>
            <person name="Shapiro H."/>
            <person name="Nishiyama T."/>
            <person name="Perroud P.-F."/>
            <person name="Lindquist E."/>
            <person name="Kamisugi Y."/>
            <person name="Tanahashi T."/>
            <person name="Sakakibara K."/>
            <person name="Fujita T."/>
            <person name="Oishi K."/>
            <person name="Shin-I T."/>
            <person name="Kuroki Y."/>
            <person name="Toyoda A."/>
            <person name="Suzuki Y."/>
            <person name="Hashimoto A."/>
            <person name="Yamaguchi K."/>
            <person name="Sugano A."/>
            <person name="Kohara Y."/>
            <person name="Fujiyama A."/>
            <person name="Anterola A."/>
            <person name="Aoki S."/>
            <person name="Ashton N."/>
            <person name="Barbazuk W.B."/>
            <person name="Barker E."/>
            <person name="Bennetzen J."/>
            <person name="Bezanilla M."/>
            <person name="Blankenship R."/>
            <person name="Cho S.H."/>
            <person name="Dutcher S."/>
            <person name="Estelle M."/>
            <person name="Fawcett J.A."/>
            <person name="Gundlach H."/>
            <person name="Hanada K."/>
            <person name="Heyl A."/>
            <person name="Hicks K.A."/>
            <person name="Hugh J."/>
            <person name="Lohr M."/>
            <person name="Mayer K."/>
            <person name="Melkozernov A."/>
            <person name="Murata T."/>
            <person name="Nelson D."/>
            <person name="Pils B."/>
            <person name="Prigge M."/>
            <person name="Reiss B."/>
            <person name="Renner T."/>
            <person name="Rombauts S."/>
            <person name="Rushton P."/>
            <person name="Sanderfoot A."/>
            <person name="Schween G."/>
            <person name="Shiu S.-H."/>
            <person name="Stueber K."/>
            <person name="Theodoulou F.L."/>
            <person name="Tu H."/>
            <person name="Van de Peer Y."/>
            <person name="Verrier P.J."/>
            <person name="Waters E."/>
            <person name="Wood A."/>
            <person name="Yang L."/>
            <person name="Cove D."/>
            <person name="Cuming A."/>
            <person name="Hasebe M."/>
            <person name="Lucas S."/>
            <person name="Mishler D.B."/>
            <person name="Reski R."/>
            <person name="Grigoriev I."/>
            <person name="Quatrano R.S."/>
            <person name="Boore J.L."/>
        </authorList>
    </citation>
    <scope>NUCLEOTIDE SEQUENCE [LARGE SCALE GENOMIC DNA]</scope>
    <source>
        <strain evidence="2 3">cv. Gransden 2004</strain>
    </source>
</reference>
<dbReference type="Gramene" id="Pp3c12_21720V3.2">
    <property type="protein sequence ID" value="PAC:32972438.CDS.1"/>
    <property type="gene ID" value="Pp3c12_21720"/>
</dbReference>
<organism evidence="1">
    <name type="scientific">Physcomitrium patens</name>
    <name type="common">Spreading-leaved earth moss</name>
    <name type="synonym">Physcomitrella patens</name>
    <dbReference type="NCBI Taxonomy" id="3218"/>
    <lineage>
        <taxon>Eukaryota</taxon>
        <taxon>Viridiplantae</taxon>
        <taxon>Streptophyta</taxon>
        <taxon>Embryophyta</taxon>
        <taxon>Bryophyta</taxon>
        <taxon>Bryophytina</taxon>
        <taxon>Bryopsida</taxon>
        <taxon>Funariidae</taxon>
        <taxon>Funariales</taxon>
        <taxon>Funariaceae</taxon>
        <taxon>Physcomitrium</taxon>
    </lineage>
</organism>
<dbReference type="EnsemblPlants" id="Pp3c12_21720V3.1">
    <property type="protein sequence ID" value="PAC:32972437.CDS.1"/>
    <property type="gene ID" value="Pp3c12_21720"/>
</dbReference>
<dbReference type="InParanoid" id="A0A2K1JRN1"/>
<evidence type="ECO:0000313" key="1">
    <source>
        <dbReference type="EMBL" id="PNR44183.1"/>
    </source>
</evidence>
<dbReference type="Proteomes" id="UP000006727">
    <property type="component" value="Chromosome 12"/>
</dbReference>
<dbReference type="AlphaFoldDB" id="A0A2K1JRN1"/>
<dbReference type="Gramene" id="Pp3c12_21720V3.1">
    <property type="protein sequence ID" value="PAC:32972437.CDS.1"/>
    <property type="gene ID" value="Pp3c12_21720"/>
</dbReference>
<dbReference type="EnsemblPlants" id="Pp3c12_21720V3.2">
    <property type="protein sequence ID" value="PAC:32972438.CDS.1"/>
    <property type="gene ID" value="Pp3c12_21720"/>
</dbReference>
<name>A0A2K1JRN1_PHYPA</name>
<keyword evidence="3" id="KW-1185">Reference proteome</keyword>
<accession>A0A2K1JRN1</accession>
<reference evidence="2" key="3">
    <citation type="submission" date="2020-12" db="UniProtKB">
        <authorList>
            <consortium name="EnsemblPlants"/>
        </authorList>
    </citation>
    <scope>IDENTIFICATION</scope>
</reference>
<reference evidence="1 3" key="2">
    <citation type="journal article" date="2018" name="Plant J.">
        <title>The Physcomitrella patens chromosome-scale assembly reveals moss genome structure and evolution.</title>
        <authorList>
            <person name="Lang D."/>
            <person name="Ullrich K.K."/>
            <person name="Murat F."/>
            <person name="Fuchs J."/>
            <person name="Jenkins J."/>
            <person name="Haas F.B."/>
            <person name="Piednoel M."/>
            <person name="Gundlach H."/>
            <person name="Van Bel M."/>
            <person name="Meyberg R."/>
            <person name="Vives C."/>
            <person name="Morata J."/>
            <person name="Symeonidi A."/>
            <person name="Hiss M."/>
            <person name="Muchero W."/>
            <person name="Kamisugi Y."/>
            <person name="Saleh O."/>
            <person name="Blanc G."/>
            <person name="Decker E.L."/>
            <person name="van Gessel N."/>
            <person name="Grimwood J."/>
            <person name="Hayes R.D."/>
            <person name="Graham S.W."/>
            <person name="Gunter L.E."/>
            <person name="McDaniel S.F."/>
            <person name="Hoernstein S.N.W."/>
            <person name="Larsson A."/>
            <person name="Li F.W."/>
            <person name="Perroud P.F."/>
            <person name="Phillips J."/>
            <person name="Ranjan P."/>
            <person name="Rokshar D.S."/>
            <person name="Rothfels C.J."/>
            <person name="Schneider L."/>
            <person name="Shu S."/>
            <person name="Stevenson D.W."/>
            <person name="Thummler F."/>
            <person name="Tillich M."/>
            <person name="Villarreal Aguilar J.C."/>
            <person name="Widiez T."/>
            <person name="Wong G.K."/>
            <person name="Wymore A."/>
            <person name="Zhang Y."/>
            <person name="Zimmer A.D."/>
            <person name="Quatrano R.S."/>
            <person name="Mayer K.F.X."/>
            <person name="Goodstein D."/>
            <person name="Casacuberta J.M."/>
            <person name="Vandepoele K."/>
            <person name="Reski R."/>
            <person name="Cuming A.C."/>
            <person name="Tuskan G.A."/>
            <person name="Maumus F."/>
            <person name="Salse J."/>
            <person name="Schmutz J."/>
            <person name="Rensing S.A."/>
        </authorList>
    </citation>
    <scope>NUCLEOTIDE SEQUENCE [LARGE SCALE GENOMIC DNA]</scope>
    <source>
        <strain evidence="2 3">cv. Gransden 2004</strain>
    </source>
</reference>
<sequence length="107" mass="12113">MLPKCEAREATKMSRSDWIFPRDENTSYHEVRIIVTMHVFTAVTFYAGVGSEVRGMGFFVVFFAELFSSSLCRCSAATNRGHKSPRSPLRIRNIIKEKAVEGERHGA</sequence>
<evidence type="ECO:0000313" key="2">
    <source>
        <dbReference type="EnsemblPlants" id="PAC:32972437.CDS.1"/>
    </source>
</evidence>
<protein>
    <submittedName>
        <fullName evidence="1 2">Uncharacterized protein</fullName>
    </submittedName>
</protein>
<evidence type="ECO:0000313" key="3">
    <source>
        <dbReference type="Proteomes" id="UP000006727"/>
    </source>
</evidence>
<dbReference type="EMBL" id="ABEU02000012">
    <property type="protein sequence ID" value="PNR44183.1"/>
    <property type="molecule type" value="Genomic_DNA"/>
</dbReference>
<dbReference type="PaxDb" id="3218-PP1S108_51V6.1"/>
<proteinExistence type="predicted"/>
<gene>
    <name evidence="1" type="ORF">PHYPA_016567</name>
</gene>